<dbReference type="EC" id="4.2.1.70" evidence="4"/>
<dbReference type="Pfam" id="PF00849">
    <property type="entry name" value="PseudoU_synth_2"/>
    <property type="match status" value="1"/>
</dbReference>
<protein>
    <submittedName>
        <fullName evidence="4">Ribosomal large subunit pseudouridine synthase D</fullName>
        <ecNumber evidence="4">4.2.1.70</ecNumber>
    </submittedName>
</protein>
<dbReference type="CDD" id="cd02869">
    <property type="entry name" value="PseudoU_synth_RluA_like"/>
    <property type="match status" value="1"/>
</dbReference>
<dbReference type="AlphaFoldDB" id="A0A1W1BFQ0"/>
<dbReference type="PANTHER" id="PTHR21600:SF44">
    <property type="entry name" value="RIBOSOMAL LARGE SUBUNIT PSEUDOURIDINE SYNTHASE D"/>
    <property type="match status" value="1"/>
</dbReference>
<dbReference type="InterPro" id="IPR050188">
    <property type="entry name" value="RluA_PseudoU_synthase"/>
</dbReference>
<dbReference type="InterPro" id="IPR002942">
    <property type="entry name" value="S4_RNA-bd"/>
</dbReference>
<evidence type="ECO:0000256" key="1">
    <source>
        <dbReference type="ARBA" id="ARBA00010876"/>
    </source>
</evidence>
<name>A0A1W1BFQ0_9ZZZZ</name>
<dbReference type="Pfam" id="PF01479">
    <property type="entry name" value="S4"/>
    <property type="match status" value="1"/>
</dbReference>
<feature type="domain" description="RNA-binding S4" evidence="3">
    <location>
        <begin position="11"/>
        <end position="68"/>
    </location>
</feature>
<dbReference type="CDD" id="cd00165">
    <property type="entry name" value="S4"/>
    <property type="match status" value="1"/>
</dbReference>
<reference evidence="4" key="1">
    <citation type="submission" date="2016-10" db="EMBL/GenBank/DDBJ databases">
        <authorList>
            <person name="de Groot N.N."/>
        </authorList>
    </citation>
    <scope>NUCLEOTIDE SEQUENCE</scope>
</reference>
<dbReference type="NCBIfam" id="TIGR00005">
    <property type="entry name" value="rluA_subfam"/>
    <property type="match status" value="1"/>
</dbReference>
<dbReference type="EMBL" id="FPHC01000025">
    <property type="protein sequence ID" value="SFV52327.1"/>
    <property type="molecule type" value="Genomic_DNA"/>
</dbReference>
<dbReference type="InterPro" id="IPR020103">
    <property type="entry name" value="PsdUridine_synth_cat_dom_sf"/>
</dbReference>
<dbReference type="SMART" id="SM00363">
    <property type="entry name" value="S4"/>
    <property type="match status" value="1"/>
</dbReference>
<sequence>MKNKIKIPQSQRIDKMLSTLLSVSRNQIEKLIKDGLVKVNGRVITKTSYKLSIGDEVEYEFVEATRRETMSVDFDIDIIYEDDDILVVNKPSGLIVHPAPSVKGATLVDWLIDRGISLSTISGEERHGIVHRIDKETTGALAVAKNNQAHQKLSQQLQDKSMGRYYLALIDYPLKEDIVVDKPIARSPKNRLKMDIVEGGRDAKTAFVKLSDGRDDMELIVAKLYTGRTHQIRVHLATLGRHILGDILYGYKGKHKLVKRVNLHAYLLYLIHPTTGKKMEFIAPLYDDMRELISHHFDRDDVTKKIDPSKIGNYFPI</sequence>
<dbReference type="PROSITE" id="PS50889">
    <property type="entry name" value="S4"/>
    <property type="match status" value="1"/>
</dbReference>
<comment type="similarity">
    <text evidence="1">Belongs to the pseudouridine synthase RluA family.</text>
</comment>
<keyword evidence="4" id="KW-0456">Lyase</keyword>
<gene>
    <name evidence="4" type="ORF">MNB_SV-6-1205</name>
</gene>
<dbReference type="SUPFAM" id="SSF55120">
    <property type="entry name" value="Pseudouridine synthase"/>
    <property type="match status" value="1"/>
</dbReference>
<accession>A0A1W1BFQ0</accession>
<dbReference type="InterPro" id="IPR006145">
    <property type="entry name" value="PsdUridine_synth_RsuA/RluA"/>
</dbReference>
<evidence type="ECO:0000259" key="3">
    <source>
        <dbReference type="SMART" id="SM00363"/>
    </source>
</evidence>
<keyword evidence="2" id="KW-0413">Isomerase</keyword>
<dbReference type="GO" id="GO:0004730">
    <property type="term" value="F:pseudouridylate synthase activity"/>
    <property type="evidence" value="ECO:0007669"/>
    <property type="project" value="UniProtKB-EC"/>
</dbReference>
<dbReference type="GO" id="GO:0000455">
    <property type="term" value="P:enzyme-directed rRNA pseudouridine synthesis"/>
    <property type="evidence" value="ECO:0007669"/>
    <property type="project" value="TreeGrafter"/>
</dbReference>
<organism evidence="4">
    <name type="scientific">hydrothermal vent metagenome</name>
    <dbReference type="NCBI Taxonomy" id="652676"/>
    <lineage>
        <taxon>unclassified sequences</taxon>
        <taxon>metagenomes</taxon>
        <taxon>ecological metagenomes</taxon>
    </lineage>
</organism>
<evidence type="ECO:0000256" key="2">
    <source>
        <dbReference type="ARBA" id="ARBA00023235"/>
    </source>
</evidence>
<dbReference type="GO" id="GO:0009982">
    <property type="term" value="F:pseudouridine synthase activity"/>
    <property type="evidence" value="ECO:0007669"/>
    <property type="project" value="InterPro"/>
</dbReference>
<dbReference type="GO" id="GO:0003723">
    <property type="term" value="F:RNA binding"/>
    <property type="evidence" value="ECO:0007669"/>
    <property type="project" value="InterPro"/>
</dbReference>
<dbReference type="Gene3D" id="3.30.2350.10">
    <property type="entry name" value="Pseudouridine synthase"/>
    <property type="match status" value="1"/>
</dbReference>
<dbReference type="InterPro" id="IPR036986">
    <property type="entry name" value="S4_RNA-bd_sf"/>
</dbReference>
<proteinExistence type="inferred from homology"/>
<dbReference type="Gene3D" id="3.10.290.10">
    <property type="entry name" value="RNA-binding S4 domain"/>
    <property type="match status" value="1"/>
</dbReference>
<dbReference type="PANTHER" id="PTHR21600">
    <property type="entry name" value="MITOCHONDRIAL RNA PSEUDOURIDINE SYNTHASE"/>
    <property type="match status" value="1"/>
</dbReference>
<dbReference type="InterPro" id="IPR006225">
    <property type="entry name" value="PsdUridine_synth_RluC/D"/>
</dbReference>
<dbReference type="SUPFAM" id="SSF55174">
    <property type="entry name" value="Alpha-L RNA-binding motif"/>
    <property type="match status" value="1"/>
</dbReference>
<evidence type="ECO:0000313" key="4">
    <source>
        <dbReference type="EMBL" id="SFV52327.1"/>
    </source>
</evidence>